<protein>
    <submittedName>
        <fullName evidence="2">Retrovirus-related pol polyprotein from transposon TNT 1-94</fullName>
    </submittedName>
</protein>
<comment type="caution">
    <text evidence="2">The sequence shown here is derived from an EMBL/GenBank/DDBJ whole genome shotgun (WGS) entry which is preliminary data.</text>
</comment>
<dbReference type="EMBL" id="LXQA010112554">
    <property type="protein sequence ID" value="MCI18949.1"/>
    <property type="molecule type" value="Genomic_DNA"/>
</dbReference>
<reference evidence="2 3" key="1">
    <citation type="journal article" date="2018" name="Front. Plant Sci.">
        <title>Red Clover (Trifolium pratense) and Zigzag Clover (T. medium) - A Picture of Genomic Similarities and Differences.</title>
        <authorList>
            <person name="Dluhosova J."/>
            <person name="Istvanek J."/>
            <person name="Nedelnik J."/>
            <person name="Repkova J."/>
        </authorList>
    </citation>
    <scope>NUCLEOTIDE SEQUENCE [LARGE SCALE GENOMIC DNA]</scope>
    <source>
        <strain evidence="3">cv. 10/8</strain>
        <tissue evidence="2">Leaf</tissue>
    </source>
</reference>
<evidence type="ECO:0000313" key="3">
    <source>
        <dbReference type="Proteomes" id="UP000265520"/>
    </source>
</evidence>
<name>A0A392Q534_9FABA</name>
<sequence>MKGVILFDLHNKTIFVSRNVTHYDHILPYPAPPNAFPWSYHTQNPDTSPLPPHEISDPSNPSTNTDLPHLHIQNISSTDDDSLHNALDAHNPSDTALLAPHATSPPHSSPPSSQVNPPSNHTPTPTLRRSTRIPVKPSHLSDYVCNTSTNSPSP</sequence>
<dbReference type="Proteomes" id="UP000265520">
    <property type="component" value="Unassembled WGS sequence"/>
</dbReference>
<feature type="region of interest" description="Disordered" evidence="1">
    <location>
        <begin position="38"/>
        <end position="154"/>
    </location>
</feature>
<feature type="compositionally biased region" description="Polar residues" evidence="1">
    <location>
        <begin position="57"/>
        <end position="66"/>
    </location>
</feature>
<accession>A0A392Q534</accession>
<proteinExistence type="predicted"/>
<evidence type="ECO:0000313" key="2">
    <source>
        <dbReference type="EMBL" id="MCI18949.1"/>
    </source>
</evidence>
<organism evidence="2 3">
    <name type="scientific">Trifolium medium</name>
    <dbReference type="NCBI Taxonomy" id="97028"/>
    <lineage>
        <taxon>Eukaryota</taxon>
        <taxon>Viridiplantae</taxon>
        <taxon>Streptophyta</taxon>
        <taxon>Embryophyta</taxon>
        <taxon>Tracheophyta</taxon>
        <taxon>Spermatophyta</taxon>
        <taxon>Magnoliopsida</taxon>
        <taxon>eudicotyledons</taxon>
        <taxon>Gunneridae</taxon>
        <taxon>Pentapetalae</taxon>
        <taxon>rosids</taxon>
        <taxon>fabids</taxon>
        <taxon>Fabales</taxon>
        <taxon>Fabaceae</taxon>
        <taxon>Papilionoideae</taxon>
        <taxon>50 kb inversion clade</taxon>
        <taxon>NPAAA clade</taxon>
        <taxon>Hologalegina</taxon>
        <taxon>IRL clade</taxon>
        <taxon>Trifolieae</taxon>
        <taxon>Trifolium</taxon>
    </lineage>
</organism>
<dbReference type="AlphaFoldDB" id="A0A392Q534"/>
<feature type="compositionally biased region" description="Polar residues" evidence="1">
    <location>
        <begin position="144"/>
        <end position="154"/>
    </location>
</feature>
<evidence type="ECO:0000256" key="1">
    <source>
        <dbReference type="SAM" id="MobiDB-lite"/>
    </source>
</evidence>
<feature type="compositionally biased region" description="Low complexity" evidence="1">
    <location>
        <begin position="104"/>
        <end position="119"/>
    </location>
</feature>
<keyword evidence="3" id="KW-1185">Reference proteome</keyword>